<dbReference type="OrthoDB" id="6315735at2"/>
<accession>A0A2A5JR35</accession>
<keyword evidence="1" id="KW-0472">Membrane</keyword>
<feature type="transmembrane region" description="Helical" evidence="1">
    <location>
        <begin position="39"/>
        <end position="57"/>
    </location>
</feature>
<protein>
    <submittedName>
        <fullName evidence="2">Uncharacterized protein</fullName>
    </submittedName>
</protein>
<dbReference type="RefSeq" id="WP_099642083.1">
    <property type="nucleotide sequence ID" value="NZ_JAQPZX010000013.1"/>
</dbReference>
<gene>
    <name evidence="2" type="ORF">CEX98_10785</name>
</gene>
<sequence>MNVIILLVSLIVALVVLIPLLEKYQQRLGLDKMQKYAKYIFPLLMITLIIKFIYMLVAG</sequence>
<proteinExistence type="predicted"/>
<dbReference type="EMBL" id="NKHF01000046">
    <property type="protein sequence ID" value="PCK31731.1"/>
    <property type="molecule type" value="Genomic_DNA"/>
</dbReference>
<organism evidence="2 3">
    <name type="scientific">Pseudoalteromonas piscicida</name>
    <dbReference type="NCBI Taxonomy" id="43662"/>
    <lineage>
        <taxon>Bacteria</taxon>
        <taxon>Pseudomonadati</taxon>
        <taxon>Pseudomonadota</taxon>
        <taxon>Gammaproteobacteria</taxon>
        <taxon>Alteromonadales</taxon>
        <taxon>Pseudoalteromonadaceae</taxon>
        <taxon>Pseudoalteromonas</taxon>
    </lineage>
</organism>
<evidence type="ECO:0000313" key="2">
    <source>
        <dbReference type="EMBL" id="PCK31731.1"/>
    </source>
</evidence>
<evidence type="ECO:0000256" key="1">
    <source>
        <dbReference type="SAM" id="Phobius"/>
    </source>
</evidence>
<keyword evidence="1" id="KW-1133">Transmembrane helix</keyword>
<keyword evidence="3" id="KW-1185">Reference proteome</keyword>
<dbReference type="AlphaFoldDB" id="A0A2A5JR35"/>
<comment type="caution">
    <text evidence="2">The sequence shown here is derived from an EMBL/GenBank/DDBJ whole genome shotgun (WGS) entry which is preliminary data.</text>
</comment>
<name>A0A2A5JR35_PSEO7</name>
<evidence type="ECO:0000313" key="3">
    <source>
        <dbReference type="Proteomes" id="UP000228621"/>
    </source>
</evidence>
<dbReference type="Proteomes" id="UP000228621">
    <property type="component" value="Unassembled WGS sequence"/>
</dbReference>
<reference evidence="3" key="1">
    <citation type="journal article" date="2019" name="Genome Announc.">
        <title>Draft Genome Sequence of Pseudoalteromonas piscicida Strain 36Y ROTHPW, an Hypersaline Seawater Isolate from the South Coast of Sonora, Mexico.</title>
        <authorList>
            <person name="Sanchez-Diaz R."/>
            <person name="Molina-Garza Z.J."/>
            <person name="Cruz-Suarez L.E."/>
            <person name="Selvin J."/>
            <person name="Kiran G.S."/>
            <person name="Ibarra-Gamez J.C."/>
            <person name="Gomez-Gil B."/>
            <person name="Galaviz-Silva L."/>
        </authorList>
    </citation>
    <scope>NUCLEOTIDE SEQUENCE [LARGE SCALE GENOMIC DNA]</scope>
    <source>
        <strain evidence="3">36Y_RITHPW</strain>
    </source>
</reference>
<keyword evidence="1" id="KW-0812">Transmembrane</keyword>